<dbReference type="Gene3D" id="3.30.420.40">
    <property type="match status" value="2"/>
</dbReference>
<organism evidence="2 3">
    <name type="scientific">Micromonospora deserti</name>
    <dbReference type="NCBI Taxonomy" id="2070366"/>
    <lineage>
        <taxon>Bacteria</taxon>
        <taxon>Bacillati</taxon>
        <taxon>Actinomycetota</taxon>
        <taxon>Actinomycetes</taxon>
        <taxon>Micromonosporales</taxon>
        <taxon>Micromonosporaceae</taxon>
        <taxon>Micromonospora</taxon>
    </lineage>
</organism>
<dbReference type="RefSeq" id="WP_111135590.1">
    <property type="nucleotide sequence ID" value="NZ_POUB01000138.1"/>
</dbReference>
<keyword evidence="2" id="KW-0808">Transferase</keyword>
<evidence type="ECO:0000313" key="2">
    <source>
        <dbReference type="EMBL" id="PZF94625.1"/>
    </source>
</evidence>
<dbReference type="PANTHER" id="PTHR18964:SF173">
    <property type="entry name" value="GLUCOKINASE"/>
    <property type="match status" value="1"/>
</dbReference>
<sequence length="392" mass="40642">MRTVDPLHVRLLRLLRDEGAVSRAELGDRLQMPRPRLLAELERLVGLGYVAEAGLAASRGGRRSTLVELSPHLRFAAVDLGASSIDVEVVNGRLEPVAAYAEAADIRSGPKVTLQRVNELLHKAKVDGAYERLDAVGIGVPGPVSFRDGVPVSPPIMPGWDRFPVRELLTREHGCPAVVDNDVNIMAVGERHGGVAHSVDDFLFVKIGTGIGCGIYLSGEVYRGTDGCAGDIGHIQVDSHGPMCSCGNVGCLEALFSGAALAKDATAAARSGTSPTLAERLAGRGAVSAIDVAEGAVEGDVTCIQLIRDGGRRVGGVLAGLVSFTNPSMIVIGGGLAQLGHILLAEIRSVVYRRSLPLATGNLPVVLSELGPRAGVAGAAVLASDVAFAEAS</sequence>
<dbReference type="AlphaFoldDB" id="A0A2W2C515"/>
<dbReference type="InterPro" id="IPR036388">
    <property type="entry name" value="WH-like_DNA-bd_sf"/>
</dbReference>
<dbReference type="SUPFAM" id="SSF53067">
    <property type="entry name" value="Actin-like ATPase domain"/>
    <property type="match status" value="1"/>
</dbReference>
<comment type="similarity">
    <text evidence="1">Belongs to the ROK (NagC/XylR) family.</text>
</comment>
<dbReference type="PANTHER" id="PTHR18964">
    <property type="entry name" value="ROK (REPRESSOR, ORF, KINASE) FAMILY"/>
    <property type="match status" value="1"/>
</dbReference>
<dbReference type="EMBL" id="POUB01000138">
    <property type="protein sequence ID" value="PZF94625.1"/>
    <property type="molecule type" value="Genomic_DNA"/>
</dbReference>
<dbReference type="Gene3D" id="1.10.10.10">
    <property type="entry name" value="Winged helix-like DNA-binding domain superfamily/Winged helix DNA-binding domain"/>
    <property type="match status" value="1"/>
</dbReference>
<dbReference type="InterPro" id="IPR036390">
    <property type="entry name" value="WH_DNA-bd_sf"/>
</dbReference>
<dbReference type="InterPro" id="IPR049874">
    <property type="entry name" value="ROK_cs"/>
</dbReference>
<proteinExistence type="inferred from homology"/>
<reference evidence="2 3" key="1">
    <citation type="submission" date="2018-01" db="EMBL/GenBank/DDBJ databases">
        <title>Draft genome sequence of Salinispora sp. 13K206.</title>
        <authorList>
            <person name="Sahin N."/>
            <person name="Saygin H."/>
            <person name="Ay H."/>
        </authorList>
    </citation>
    <scope>NUCLEOTIDE SEQUENCE [LARGE SCALE GENOMIC DNA]</scope>
    <source>
        <strain evidence="2 3">13K206</strain>
    </source>
</reference>
<evidence type="ECO:0000256" key="1">
    <source>
        <dbReference type="ARBA" id="ARBA00006479"/>
    </source>
</evidence>
<gene>
    <name evidence="2" type="ORF">C1I99_19105</name>
</gene>
<dbReference type="InterPro" id="IPR043129">
    <property type="entry name" value="ATPase_NBD"/>
</dbReference>
<name>A0A2W2C515_9ACTN</name>
<keyword evidence="2" id="KW-0418">Kinase</keyword>
<dbReference type="OrthoDB" id="3189808at2"/>
<comment type="caution">
    <text evidence="2">The sequence shown here is derived from an EMBL/GenBank/DDBJ whole genome shotgun (WGS) entry which is preliminary data.</text>
</comment>
<dbReference type="PROSITE" id="PS01125">
    <property type="entry name" value="ROK"/>
    <property type="match status" value="1"/>
</dbReference>
<dbReference type="Pfam" id="PF00480">
    <property type="entry name" value="ROK"/>
    <property type="match status" value="1"/>
</dbReference>
<accession>A0A2W2C515</accession>
<protein>
    <submittedName>
        <fullName evidence="2">Sugar kinase</fullName>
    </submittedName>
</protein>
<keyword evidence="3" id="KW-1185">Reference proteome</keyword>
<dbReference type="Proteomes" id="UP000248749">
    <property type="component" value="Unassembled WGS sequence"/>
</dbReference>
<dbReference type="InterPro" id="IPR000600">
    <property type="entry name" value="ROK"/>
</dbReference>
<dbReference type="SUPFAM" id="SSF46785">
    <property type="entry name" value="Winged helix' DNA-binding domain"/>
    <property type="match status" value="1"/>
</dbReference>
<dbReference type="GO" id="GO:0016301">
    <property type="term" value="F:kinase activity"/>
    <property type="evidence" value="ECO:0007669"/>
    <property type="project" value="UniProtKB-KW"/>
</dbReference>
<evidence type="ECO:0000313" key="3">
    <source>
        <dbReference type="Proteomes" id="UP000248749"/>
    </source>
</evidence>